<keyword evidence="3" id="KW-1185">Reference proteome</keyword>
<sequence>MSDTPKASLSEVTFSVPGMICDGCAEKVRDAVLGVPGVHQAKPSAWHRRVTVTFEASRIEPGQIGSALASAGFETGAVRP</sequence>
<evidence type="ECO:0000259" key="1">
    <source>
        <dbReference type="PROSITE" id="PS50846"/>
    </source>
</evidence>
<dbReference type="Pfam" id="PF00403">
    <property type="entry name" value="HMA"/>
    <property type="match status" value="1"/>
</dbReference>
<dbReference type="InterPro" id="IPR036163">
    <property type="entry name" value="HMA_dom_sf"/>
</dbReference>
<dbReference type="CDD" id="cd00371">
    <property type="entry name" value="HMA"/>
    <property type="match status" value="1"/>
</dbReference>
<dbReference type="RefSeq" id="WP_116655817.1">
    <property type="nucleotide sequence ID" value="NZ_JBHSWN010000001.1"/>
</dbReference>
<reference evidence="3" key="1">
    <citation type="journal article" date="2019" name="Int. J. Syst. Evol. Microbiol.">
        <title>The Global Catalogue of Microorganisms (GCM) 10K type strain sequencing project: providing services to taxonomists for standard genome sequencing and annotation.</title>
        <authorList>
            <consortium name="The Broad Institute Genomics Platform"/>
            <consortium name="The Broad Institute Genome Sequencing Center for Infectious Disease"/>
            <person name="Wu L."/>
            <person name="Ma J."/>
        </authorList>
    </citation>
    <scope>NUCLEOTIDE SEQUENCE [LARGE SCALE GENOMIC DNA]</scope>
    <source>
        <strain evidence="3">CCUG 48316</strain>
    </source>
</reference>
<dbReference type="EMBL" id="JBHSWN010000001">
    <property type="protein sequence ID" value="MFC6791708.1"/>
    <property type="molecule type" value="Genomic_DNA"/>
</dbReference>
<dbReference type="Gene3D" id="3.30.70.100">
    <property type="match status" value="1"/>
</dbReference>
<feature type="domain" description="HMA" evidence="1">
    <location>
        <begin position="10"/>
        <end position="76"/>
    </location>
</feature>
<dbReference type="PROSITE" id="PS50846">
    <property type="entry name" value="HMA_2"/>
    <property type="match status" value="1"/>
</dbReference>
<dbReference type="InterPro" id="IPR006121">
    <property type="entry name" value="HMA_dom"/>
</dbReference>
<dbReference type="SUPFAM" id="SSF55008">
    <property type="entry name" value="HMA, heavy metal-associated domain"/>
    <property type="match status" value="1"/>
</dbReference>
<name>A0ABW2BMM8_9HYPH</name>
<accession>A0ABW2BMM8</accession>
<organism evidence="2 3">
    <name type="scientific">Methylobacterium komagatae</name>
    <dbReference type="NCBI Taxonomy" id="374425"/>
    <lineage>
        <taxon>Bacteria</taxon>
        <taxon>Pseudomonadati</taxon>
        <taxon>Pseudomonadota</taxon>
        <taxon>Alphaproteobacteria</taxon>
        <taxon>Hyphomicrobiales</taxon>
        <taxon>Methylobacteriaceae</taxon>
        <taxon>Methylobacterium</taxon>
    </lineage>
</organism>
<protein>
    <submittedName>
        <fullName evidence="2">Heavy-metal-associated domain-containing protein</fullName>
    </submittedName>
</protein>
<comment type="caution">
    <text evidence="2">The sequence shown here is derived from an EMBL/GenBank/DDBJ whole genome shotgun (WGS) entry which is preliminary data.</text>
</comment>
<proteinExistence type="predicted"/>
<dbReference type="Proteomes" id="UP001596292">
    <property type="component" value="Unassembled WGS sequence"/>
</dbReference>
<gene>
    <name evidence="2" type="ORF">ACFQE0_20185</name>
</gene>
<evidence type="ECO:0000313" key="3">
    <source>
        <dbReference type="Proteomes" id="UP001596292"/>
    </source>
</evidence>
<evidence type="ECO:0000313" key="2">
    <source>
        <dbReference type="EMBL" id="MFC6791708.1"/>
    </source>
</evidence>